<organism evidence="2 3">
    <name type="scientific">Nonomuraea rosea</name>
    <dbReference type="NCBI Taxonomy" id="638574"/>
    <lineage>
        <taxon>Bacteria</taxon>
        <taxon>Bacillati</taxon>
        <taxon>Actinomycetota</taxon>
        <taxon>Actinomycetes</taxon>
        <taxon>Streptosporangiales</taxon>
        <taxon>Streptosporangiaceae</taxon>
        <taxon>Nonomuraea</taxon>
    </lineage>
</organism>
<dbReference type="Proteomes" id="UP001500630">
    <property type="component" value="Unassembled WGS sequence"/>
</dbReference>
<keyword evidence="1" id="KW-1133">Transmembrane helix</keyword>
<evidence type="ECO:0000256" key="1">
    <source>
        <dbReference type="SAM" id="Phobius"/>
    </source>
</evidence>
<evidence type="ECO:0000313" key="2">
    <source>
        <dbReference type="EMBL" id="GAA3554935.1"/>
    </source>
</evidence>
<comment type="caution">
    <text evidence="2">The sequence shown here is derived from an EMBL/GenBank/DDBJ whole genome shotgun (WGS) entry which is preliminary data.</text>
</comment>
<name>A0ABP6WSL2_9ACTN</name>
<protein>
    <submittedName>
        <fullName evidence="2">Uncharacterized protein</fullName>
    </submittedName>
</protein>
<keyword evidence="3" id="KW-1185">Reference proteome</keyword>
<accession>A0ABP6WSL2</accession>
<keyword evidence="1" id="KW-0472">Membrane</keyword>
<feature type="transmembrane region" description="Helical" evidence="1">
    <location>
        <begin position="39"/>
        <end position="61"/>
    </location>
</feature>
<sequence length="71" mass="7835">MEVFGWLLLLQGVGGAVNTLFGWWRWAHDLLVVNHLPVLEGYEVFASIVLGVLGMALLAVSRSAKNAEDRK</sequence>
<reference evidence="3" key="1">
    <citation type="journal article" date="2019" name="Int. J. Syst. Evol. Microbiol.">
        <title>The Global Catalogue of Microorganisms (GCM) 10K type strain sequencing project: providing services to taxonomists for standard genome sequencing and annotation.</title>
        <authorList>
            <consortium name="The Broad Institute Genomics Platform"/>
            <consortium name="The Broad Institute Genome Sequencing Center for Infectious Disease"/>
            <person name="Wu L."/>
            <person name="Ma J."/>
        </authorList>
    </citation>
    <scope>NUCLEOTIDE SEQUENCE [LARGE SCALE GENOMIC DNA]</scope>
    <source>
        <strain evidence="3">JCM 17326</strain>
    </source>
</reference>
<keyword evidence="1" id="KW-0812">Transmembrane</keyword>
<proteinExistence type="predicted"/>
<evidence type="ECO:0000313" key="3">
    <source>
        <dbReference type="Proteomes" id="UP001500630"/>
    </source>
</evidence>
<gene>
    <name evidence="2" type="ORF">GCM10022419_039170</name>
</gene>
<dbReference type="EMBL" id="BAABDQ010000007">
    <property type="protein sequence ID" value="GAA3554935.1"/>
    <property type="molecule type" value="Genomic_DNA"/>
</dbReference>